<feature type="compositionally biased region" description="Basic and acidic residues" evidence="1">
    <location>
        <begin position="395"/>
        <end position="417"/>
    </location>
</feature>
<evidence type="ECO:0000313" key="5">
    <source>
        <dbReference type="Proteomes" id="UP001178148"/>
    </source>
</evidence>
<keyword evidence="2" id="KW-1133">Transmembrane helix</keyword>
<feature type="region of interest" description="Disordered" evidence="1">
    <location>
        <begin position="1205"/>
        <end position="1237"/>
    </location>
</feature>
<name>A0AA90NL99_9GAMM</name>
<evidence type="ECO:0000313" key="4">
    <source>
        <dbReference type="EMBL" id="MDP0589074.1"/>
    </source>
</evidence>
<keyword evidence="5" id="KW-1185">Reference proteome</keyword>
<evidence type="ECO:0000256" key="1">
    <source>
        <dbReference type="SAM" id="MobiDB-lite"/>
    </source>
</evidence>
<feature type="transmembrane region" description="Helical" evidence="2">
    <location>
        <begin position="1147"/>
        <end position="1168"/>
    </location>
</feature>
<feature type="signal peptide" evidence="3">
    <location>
        <begin position="1"/>
        <end position="39"/>
    </location>
</feature>
<evidence type="ECO:0000256" key="3">
    <source>
        <dbReference type="SAM" id="SignalP"/>
    </source>
</evidence>
<proteinExistence type="predicted"/>
<dbReference type="EMBL" id="JASXSV010000009">
    <property type="protein sequence ID" value="MDP0589074.1"/>
    <property type="molecule type" value="Genomic_DNA"/>
</dbReference>
<evidence type="ECO:0000256" key="2">
    <source>
        <dbReference type="SAM" id="Phobius"/>
    </source>
</evidence>
<gene>
    <name evidence="4" type="ORF">QS748_07705</name>
</gene>
<keyword evidence="2" id="KW-0812">Transmembrane</keyword>
<keyword evidence="3" id="KW-0732">Signal</keyword>
<sequence length="1237" mass="137116">MCSMFLKIKCCCCSILSYCKYMKNIISMLILVGGVSVHAEQNYTSPDVQTYQKDIKKNWFYEKCGSAISLAGSYFNSSNLVKGSEHGRSKDNSIRHLQHMCDGNDFYGKLENFKEKPVFAVLAIVYVYILLEIDNLDQDIIKAGLVSPDWLRSFSYIAQEIKKQFGLCLAESGSTKFELLTKEDKMEVEEEFYARATQCSSKLQSLLHYQVNTYKSNKSNLLISAKLNEQVNLLVSKAKNDANFSPKRALDESLEVLKILLTPYLVPALSNESSVLQFPVLDALVNWSMHNADSNISKLLDDSKRWCEQDHVIAKKNQESEIKKNDQIFFCYLNNNSKTEWYEGNKYYSGLKTRELTAELLDNAIIKNVIYEFTTVEQLVAACKEGEDGLNTMHNKRDEQERLSPEKRAQNKKEQQKGEFSQADMDEYLQQGVAANIKDSLFGKMASGISYVFNAIKSNFVTVPTKQEESKKVVVDLVKLVQNNALKVKGCAQHKSIELVMNELEALDKQCCGGNLTIADALTALVKRRCNNETKGVAFTLLTGLQCDLNEQQETCYSDPVTPCNEYTNQEDNHIYENTKYGLRVVESDHVLHTPDFEQQICNTDTSSEQCEDHYLHKDWDCITVEDDEESGEDECSKGRMFYFGPGKVFGSVFGKLIALALPIFIIANVIPGSYSATASSRMGMSNITMGMSNVVGMINIHNAAEFSMIGRDSQYPANSNYQLMNSFDAINFTQSIGFFSGNINGNNNTIYNLPTCLINSLEGNGTVENLTLSNANISSQECNSVVAKVIKDNALVRLVDIKSGYLYVKDEKSARHEHMTSTSSRIRFMGTVAEEMAGSSRIEQVTIIDVKIDCNLNADIKYSGLVNSFIGGGVVGEILHDSVMRDIVVMNVSINSAGSEVVYKVMIGGAAGYMEGATTIDNVVFIDTNIISGQAFTYLGGVVGCFGPYDGSISNIVSINTHLSSYESNVQRIAWGAGMVGLASVDMHHNLIINGAIKVETATCKSISIGAIIGEGFSVPGRSSARFFQSNDNIIINSNIELIGIVDPSHRKAIGMCTGSSDYFLKNNCLMANNVDFSVTSIGSKLSYSYKKTSNLVGQCWWGRLSFISGKCNVDSSEFMAFKQRIRAINVYKAFTDTPYSVSVSVVGPVTVGVVSVGAIIAGGCYCRKRFNSSLKRLNSHYYVANKLDAEAVPGIIEDMSLISTRNEEDTQDSDNTQEIDNMKESDKILDQDLYP</sequence>
<accession>A0AA90NL99</accession>
<dbReference type="AlphaFoldDB" id="A0AA90NL99"/>
<dbReference type="Proteomes" id="UP001178148">
    <property type="component" value="Unassembled WGS sequence"/>
</dbReference>
<comment type="caution">
    <text evidence="4">The sequence shown here is derived from an EMBL/GenBank/DDBJ whole genome shotgun (WGS) entry which is preliminary data.</text>
</comment>
<organism evidence="4 5">
    <name type="scientific">Candidatus Endonucleibacter bathymodioli</name>
    <dbReference type="NCBI Taxonomy" id="539814"/>
    <lineage>
        <taxon>Bacteria</taxon>
        <taxon>Pseudomonadati</taxon>
        <taxon>Pseudomonadota</taxon>
        <taxon>Gammaproteobacteria</taxon>
        <taxon>Oceanospirillales</taxon>
        <taxon>Endozoicomonadaceae</taxon>
        <taxon>Candidatus Endonucleibacter</taxon>
    </lineage>
</organism>
<feature type="region of interest" description="Disordered" evidence="1">
    <location>
        <begin position="390"/>
        <end position="421"/>
    </location>
</feature>
<protein>
    <submittedName>
        <fullName evidence="4">Uncharacterized protein</fullName>
    </submittedName>
</protein>
<feature type="chain" id="PRO_5041666754" evidence="3">
    <location>
        <begin position="40"/>
        <end position="1237"/>
    </location>
</feature>
<feature type="compositionally biased region" description="Basic and acidic residues" evidence="1">
    <location>
        <begin position="1222"/>
        <end position="1237"/>
    </location>
</feature>
<reference evidence="4 5" key="1">
    <citation type="journal article" date="2023" name="bioRxiv">
        <title>An intranuclear bacterial parasite of deep-sea mussels expresses apoptosis inhibitors acquired from its host.</title>
        <authorList>
            <person name="Gonzalez Porras M.A."/>
            <person name="Assie A."/>
            <person name="Tietjen M."/>
            <person name="Violette M."/>
            <person name="Kleiner M."/>
            <person name="Gruber-Vodicka H."/>
            <person name="Dubilier N."/>
            <person name="Leisch N."/>
        </authorList>
    </citation>
    <scope>NUCLEOTIDE SEQUENCE [LARGE SCALE GENOMIC DNA]</scope>
    <source>
        <strain evidence="4">IAP13</strain>
    </source>
</reference>
<keyword evidence="2" id="KW-0472">Membrane</keyword>